<proteinExistence type="predicted"/>
<gene>
    <name evidence="1" type="ORF">BSZ37_02080</name>
</gene>
<accession>A0A271IX68</accession>
<dbReference type="Pfam" id="PF11209">
    <property type="entry name" value="LmeA"/>
    <property type="match status" value="1"/>
</dbReference>
<comment type="caution">
    <text evidence="1">The sequence shown here is derived from an EMBL/GenBank/DDBJ whole genome shotgun (WGS) entry which is preliminary data.</text>
</comment>
<dbReference type="OrthoDB" id="9828872at2"/>
<dbReference type="AlphaFoldDB" id="A0A271IX68"/>
<dbReference type="InterPro" id="IPR021373">
    <property type="entry name" value="DUF2993"/>
</dbReference>
<evidence type="ECO:0000313" key="1">
    <source>
        <dbReference type="EMBL" id="PAP75315.1"/>
    </source>
</evidence>
<keyword evidence="2" id="KW-1185">Reference proteome</keyword>
<evidence type="ECO:0000313" key="2">
    <source>
        <dbReference type="Proteomes" id="UP000216339"/>
    </source>
</evidence>
<organism evidence="1 2">
    <name type="scientific">Rubrivirga marina</name>
    <dbReference type="NCBI Taxonomy" id="1196024"/>
    <lineage>
        <taxon>Bacteria</taxon>
        <taxon>Pseudomonadati</taxon>
        <taxon>Rhodothermota</taxon>
        <taxon>Rhodothermia</taxon>
        <taxon>Rhodothermales</taxon>
        <taxon>Rubricoccaceae</taxon>
        <taxon>Rubrivirga</taxon>
    </lineage>
</organism>
<reference evidence="1 2" key="1">
    <citation type="submission" date="2016-11" db="EMBL/GenBank/DDBJ databases">
        <title>Study of marine rhodopsin-containing bacteria.</title>
        <authorList>
            <person name="Yoshizawa S."/>
            <person name="Kumagai Y."/>
            <person name="Kogure K."/>
        </authorList>
    </citation>
    <scope>NUCLEOTIDE SEQUENCE [LARGE SCALE GENOMIC DNA]</scope>
    <source>
        <strain evidence="1 2">SAORIC-28</strain>
    </source>
</reference>
<dbReference type="Proteomes" id="UP000216339">
    <property type="component" value="Unassembled WGS sequence"/>
</dbReference>
<sequence>MRTLPLFITLATLSLTGCDVSGRVEAEIEAALPAALGPAARYDAEVEGLALRDASAETVRVVGERVAREDAPVIDRLDVELRGVTFDRSERRLTRVDGARATARLLPADLAAYLGTQRGIADADVVLAAPDRASIRVRGEFEGLRIPVGAEVRGRLAASDGRVRLDVESVRAAGIGLGGTIARRVDQQINPVVDLTDEDLELRVTDVRVEGGALVVEATGDLTGLSLRRR</sequence>
<name>A0A271IX68_9BACT</name>
<dbReference type="PROSITE" id="PS51257">
    <property type="entry name" value="PROKAR_LIPOPROTEIN"/>
    <property type="match status" value="1"/>
</dbReference>
<evidence type="ECO:0008006" key="3">
    <source>
        <dbReference type="Google" id="ProtNLM"/>
    </source>
</evidence>
<dbReference type="RefSeq" id="WP_095508951.1">
    <property type="nucleotide sequence ID" value="NZ_MQWD01000001.1"/>
</dbReference>
<protein>
    <recommendedName>
        <fullName evidence="3">DUF2993 domain-containing protein</fullName>
    </recommendedName>
</protein>
<dbReference type="EMBL" id="MQWD01000001">
    <property type="protein sequence ID" value="PAP75315.1"/>
    <property type="molecule type" value="Genomic_DNA"/>
</dbReference>